<dbReference type="FunFam" id="3.90.110.10:FF:000002">
    <property type="entry name" value="Malate dehydrogenase"/>
    <property type="match status" value="1"/>
</dbReference>
<dbReference type="EC" id="1.1.1.37" evidence="3 11"/>
<dbReference type="InterPro" id="IPR001252">
    <property type="entry name" value="Malate_DH_AS"/>
</dbReference>
<dbReference type="NCBIfam" id="TIGR01759">
    <property type="entry name" value="MalateDH-SF1"/>
    <property type="match status" value="1"/>
</dbReference>
<evidence type="ECO:0000313" key="15">
    <source>
        <dbReference type="EMBL" id="KRO41044.1"/>
    </source>
</evidence>
<reference evidence="16" key="1">
    <citation type="submission" date="2015-10" db="EMBL/GenBank/DDBJ databases">
        <title>Metagenome-Assembled Genomes uncover a global brackish microbiome.</title>
        <authorList>
            <person name="Hugerth L.W."/>
            <person name="Larsson J."/>
            <person name="Alneberg J."/>
            <person name="Lindh M.V."/>
            <person name="Legrand C."/>
            <person name="Pinhassi J."/>
            <person name="Andersson A."/>
        </authorList>
    </citation>
    <scope>NUCLEOTIDE SEQUENCE [LARGE SCALE GENOMIC DNA]</scope>
</reference>
<evidence type="ECO:0000256" key="6">
    <source>
        <dbReference type="ARBA" id="ARBA00023027"/>
    </source>
</evidence>
<keyword evidence="6 10" id="KW-0520">NAD</keyword>
<dbReference type="InterPro" id="IPR001557">
    <property type="entry name" value="L-lactate/malate_DH"/>
</dbReference>
<feature type="binding site" evidence="9">
    <location>
        <position position="136"/>
    </location>
    <ligand>
        <name>substrate</name>
    </ligand>
</feature>
<feature type="binding site" evidence="9">
    <location>
        <position position="166"/>
    </location>
    <ligand>
        <name>substrate</name>
    </ligand>
</feature>
<comment type="function">
    <text evidence="1">Catalyzes the reversible oxidation of malate to oxaloacetate.</text>
</comment>
<dbReference type="InterPro" id="IPR015955">
    <property type="entry name" value="Lactate_DH/Glyco_Ohase_4_C"/>
</dbReference>
<feature type="domain" description="Lactate/malate dehydrogenase N-terminal" evidence="13">
    <location>
        <begin position="5"/>
        <end position="150"/>
    </location>
</feature>
<evidence type="ECO:0000256" key="12">
    <source>
        <dbReference type="RuleBase" id="RU003369"/>
    </source>
</evidence>
<evidence type="ECO:0000259" key="14">
    <source>
        <dbReference type="Pfam" id="PF02866"/>
    </source>
</evidence>
<dbReference type="Gene3D" id="3.90.110.10">
    <property type="entry name" value="Lactate dehydrogenase/glycoside hydrolase, family 4, C-terminal"/>
    <property type="match status" value="1"/>
</dbReference>
<feature type="binding site" evidence="9">
    <location>
        <position position="91"/>
    </location>
    <ligand>
        <name>substrate</name>
    </ligand>
</feature>
<evidence type="ECO:0000256" key="3">
    <source>
        <dbReference type="ARBA" id="ARBA00012995"/>
    </source>
</evidence>
<evidence type="ECO:0000256" key="4">
    <source>
        <dbReference type="ARBA" id="ARBA00022532"/>
    </source>
</evidence>
<evidence type="ECO:0000256" key="8">
    <source>
        <dbReference type="PIRSR" id="PIRSR000102-1"/>
    </source>
</evidence>
<evidence type="ECO:0000256" key="2">
    <source>
        <dbReference type="ARBA" id="ARBA00009613"/>
    </source>
</evidence>
<evidence type="ECO:0000256" key="9">
    <source>
        <dbReference type="PIRSR" id="PIRSR000102-2"/>
    </source>
</evidence>
<dbReference type="SUPFAM" id="SSF51735">
    <property type="entry name" value="NAD(P)-binding Rossmann-fold domains"/>
    <property type="match status" value="1"/>
</dbReference>
<dbReference type="Pfam" id="PF02866">
    <property type="entry name" value="Ldh_1_C"/>
    <property type="match status" value="1"/>
</dbReference>
<evidence type="ECO:0000256" key="5">
    <source>
        <dbReference type="ARBA" id="ARBA00023002"/>
    </source>
</evidence>
<accession>A0A0R2PT13</accession>
<evidence type="ECO:0000259" key="13">
    <source>
        <dbReference type="Pfam" id="PF00056"/>
    </source>
</evidence>
<dbReference type="AlphaFoldDB" id="A0A0R2PT13"/>
<comment type="similarity">
    <text evidence="2">Belongs to the LDH/MDH superfamily. MDH type 2 family.</text>
</comment>
<dbReference type="Pfam" id="PF00056">
    <property type="entry name" value="Ldh_1_N"/>
    <property type="match status" value="1"/>
</dbReference>
<protein>
    <recommendedName>
        <fullName evidence="3 11">Malate dehydrogenase</fullName>
        <ecNumber evidence="3 11">1.1.1.37</ecNumber>
    </recommendedName>
</protein>
<proteinExistence type="inferred from homology"/>
<dbReference type="InterPro" id="IPR022383">
    <property type="entry name" value="Lactate/malate_DH_C"/>
</dbReference>
<feature type="domain" description="Lactate/malate dehydrogenase C-terminal" evidence="14">
    <location>
        <begin position="160"/>
        <end position="327"/>
    </location>
</feature>
<dbReference type="EMBL" id="LIAV01000032">
    <property type="protein sequence ID" value="KRO41044.1"/>
    <property type="molecule type" value="Genomic_DNA"/>
</dbReference>
<dbReference type="FunFam" id="3.40.50.720:FF:000010">
    <property type="entry name" value="Malate dehydrogenase"/>
    <property type="match status" value="1"/>
</dbReference>
<organism evidence="15 16">
    <name type="scientific">SAR86 cluster bacterium BACL1 MAG-120920-bin57</name>
    <dbReference type="NCBI Taxonomy" id="1655571"/>
    <lineage>
        <taxon>Bacteria</taxon>
        <taxon>Pseudomonadati</taxon>
        <taxon>Pseudomonadota</taxon>
        <taxon>Gammaproteobacteria</taxon>
        <taxon>SAR86 cluster</taxon>
    </lineage>
</organism>
<dbReference type="Proteomes" id="UP000050874">
    <property type="component" value="Unassembled WGS sequence"/>
</dbReference>
<evidence type="ECO:0000256" key="10">
    <source>
        <dbReference type="PIRSR" id="PIRSR000102-3"/>
    </source>
</evidence>
<evidence type="ECO:0000256" key="1">
    <source>
        <dbReference type="ARBA" id="ARBA00003966"/>
    </source>
</evidence>
<comment type="catalytic activity">
    <reaction evidence="7 11">
        <text>(S)-malate + NAD(+) = oxaloacetate + NADH + H(+)</text>
        <dbReference type="Rhea" id="RHEA:21432"/>
        <dbReference type="ChEBI" id="CHEBI:15378"/>
        <dbReference type="ChEBI" id="CHEBI:15589"/>
        <dbReference type="ChEBI" id="CHEBI:16452"/>
        <dbReference type="ChEBI" id="CHEBI:57540"/>
        <dbReference type="ChEBI" id="CHEBI:57945"/>
        <dbReference type="EC" id="1.1.1.37"/>
    </reaction>
</comment>
<gene>
    <name evidence="15" type="ORF">ABR63_07965</name>
</gene>
<keyword evidence="4 11" id="KW-0816">Tricarboxylic acid cycle</keyword>
<dbReference type="InterPro" id="IPR036291">
    <property type="entry name" value="NAD(P)-bd_dom_sf"/>
</dbReference>
<evidence type="ECO:0000256" key="7">
    <source>
        <dbReference type="ARBA" id="ARBA00048313"/>
    </source>
</evidence>
<evidence type="ECO:0000256" key="11">
    <source>
        <dbReference type="RuleBase" id="RU000422"/>
    </source>
</evidence>
<dbReference type="SUPFAM" id="SSF56327">
    <property type="entry name" value="LDH C-terminal domain-like"/>
    <property type="match status" value="1"/>
</dbReference>
<feature type="binding site" evidence="10">
    <location>
        <begin position="134"/>
        <end position="136"/>
    </location>
    <ligand>
        <name>NAD(+)</name>
        <dbReference type="ChEBI" id="CHEBI:57540"/>
    </ligand>
</feature>
<feature type="binding site" evidence="10">
    <location>
        <position position="110"/>
    </location>
    <ligand>
        <name>NAD(+)</name>
        <dbReference type="ChEBI" id="CHEBI:57540"/>
    </ligand>
</feature>
<sequence>MKERVKVVVTGAAGQISYSLIPRLVDGHTFGDKIVDLELVEIPQVVEKLEGLVMELEDSNFPNMGNVNYTSDFEKAAKDADWFLLVGSIPRGIVYNGKKIEERADLLQINGGIFVGQGKAIGEHGKPNAKILVVGNPANTNALIGRHAANNESQLWMAMTMLDSSRAQSVLSKKLNTGISDISKMIIWGNHSPTMYPDFENMDCNGQSGKDLIDDMDWINGEFLPTVQQRGKAVIDSRGASSATSAAKAALDTVVACENPTASGDCFSAAVMTDGSYGLPDGIICGMPLRTLADGSVEIVSGIELSDFAKEKILISTNELLEERAAVMELLQ</sequence>
<keyword evidence="5 12" id="KW-0560">Oxidoreductase</keyword>
<feature type="active site" description="Proton acceptor" evidence="8">
    <location>
        <position position="191"/>
    </location>
</feature>
<dbReference type="Gene3D" id="3.40.50.720">
    <property type="entry name" value="NAD(P)-binding Rossmann-like Domain"/>
    <property type="match status" value="1"/>
</dbReference>
<dbReference type="GO" id="GO:0030060">
    <property type="term" value="F:L-malate dehydrogenase (NAD+) activity"/>
    <property type="evidence" value="ECO:0007669"/>
    <property type="project" value="UniProtKB-EC"/>
</dbReference>
<dbReference type="GO" id="GO:0006099">
    <property type="term" value="P:tricarboxylic acid cycle"/>
    <property type="evidence" value="ECO:0007669"/>
    <property type="project" value="UniProtKB-KW"/>
</dbReference>
<dbReference type="InterPro" id="IPR010945">
    <property type="entry name" value="Malate_DH_type2"/>
</dbReference>
<name>A0A0R2PT13_9GAMM</name>
<comment type="caution">
    <text evidence="15">The sequence shown here is derived from an EMBL/GenBank/DDBJ whole genome shotgun (WGS) entry which is preliminary data.</text>
</comment>
<dbReference type="PROSITE" id="PS00068">
    <property type="entry name" value="MDH"/>
    <property type="match status" value="1"/>
</dbReference>
<dbReference type="NCBIfam" id="NF003916">
    <property type="entry name" value="PRK05442.1"/>
    <property type="match status" value="1"/>
</dbReference>
<evidence type="ECO:0000313" key="16">
    <source>
        <dbReference type="Proteomes" id="UP000050874"/>
    </source>
</evidence>
<dbReference type="PIRSF" id="PIRSF000102">
    <property type="entry name" value="Lac_mal_DH"/>
    <property type="match status" value="1"/>
</dbReference>
<feature type="binding site" evidence="9">
    <location>
        <position position="103"/>
    </location>
    <ligand>
        <name>substrate</name>
    </ligand>
</feature>
<dbReference type="InterPro" id="IPR001236">
    <property type="entry name" value="Lactate/malate_DH_N"/>
</dbReference>
<dbReference type="GO" id="GO:0006108">
    <property type="term" value="P:malate metabolic process"/>
    <property type="evidence" value="ECO:0007669"/>
    <property type="project" value="InterPro"/>
</dbReference>
<dbReference type="PANTHER" id="PTHR23382">
    <property type="entry name" value="MALATE DEHYDROGENASE"/>
    <property type="match status" value="1"/>
</dbReference>